<reference evidence="3" key="2">
    <citation type="submission" date="2015-06" db="UniProtKB">
        <authorList>
            <consortium name="EnsemblPlants"/>
        </authorList>
    </citation>
    <scope>IDENTIFICATION</scope>
    <source>
        <strain evidence="3">DM1-3 516 R44</strain>
    </source>
</reference>
<dbReference type="PANTHER" id="PTHR35218:SF9">
    <property type="entry name" value="ENDONUCLEASE_EXONUCLEASE_PHOSPHATASE DOMAIN-CONTAINING PROTEIN"/>
    <property type="match status" value="1"/>
</dbReference>
<dbReference type="Proteomes" id="UP000011115">
    <property type="component" value="Unassembled WGS sequence"/>
</dbReference>
<dbReference type="EnsemblPlants" id="PGSC0003DMT400095618">
    <property type="protein sequence ID" value="PGSC0003DMT400095618"/>
    <property type="gene ID" value="PGSC0003DMG400045189"/>
</dbReference>
<dbReference type="SUPFAM" id="SSF56219">
    <property type="entry name" value="DNase I-like"/>
    <property type="match status" value="1"/>
</dbReference>
<dbReference type="InterPro" id="IPR005135">
    <property type="entry name" value="Endo/exonuclease/phosphatase"/>
</dbReference>
<evidence type="ECO:0000259" key="2">
    <source>
        <dbReference type="Pfam" id="PF03372"/>
    </source>
</evidence>
<proteinExistence type="predicted"/>
<dbReference type="Gene3D" id="3.60.10.10">
    <property type="entry name" value="Endonuclease/exonuclease/phosphatase"/>
    <property type="match status" value="1"/>
</dbReference>
<accession>M1DWP9</accession>
<protein>
    <submittedName>
        <fullName evidence="3">RNA-directed DNA polymerase (Reverse transcriptase); Ribonuclease H</fullName>
    </submittedName>
</protein>
<dbReference type="HOGENOM" id="CLU_290607_0_0_1"/>
<feature type="domain" description="Endonuclease/exonuclease/phosphatase" evidence="2">
    <location>
        <begin position="799"/>
        <end position="996"/>
    </location>
</feature>
<dbReference type="InParanoid" id="M1DWP9"/>
<feature type="compositionally biased region" description="Basic and acidic residues" evidence="1">
    <location>
        <begin position="51"/>
        <end position="78"/>
    </location>
</feature>
<reference evidence="4" key="1">
    <citation type="journal article" date="2011" name="Nature">
        <title>Genome sequence and analysis of the tuber crop potato.</title>
        <authorList>
            <consortium name="The Potato Genome Sequencing Consortium"/>
        </authorList>
    </citation>
    <scope>NUCLEOTIDE SEQUENCE [LARGE SCALE GENOMIC DNA]</scope>
    <source>
        <strain evidence="4">cv. DM1-3 516 R44</strain>
    </source>
</reference>
<dbReference type="InterPro" id="IPR036691">
    <property type="entry name" value="Endo/exonu/phosph_ase_sf"/>
</dbReference>
<dbReference type="STRING" id="4113.M1DWP9"/>
<feature type="region of interest" description="Disordered" evidence="1">
    <location>
        <begin position="15"/>
        <end position="37"/>
    </location>
</feature>
<sequence length="1053" mass="117155">MNEFLLLREYLDTCPKRNSNPEGNINPNKAAGDVSLAPSAKNISSISMDMSKLESKDKGKSQESQKRANSSKEETKASLAKVEKIISGKPEGSTIKVPSGTKVFSSFQEDDIGMVNFKPRNSVDSLATPVIQTRQTTLSLSIGVKYVSTPQELDRDIPNFTPNNSRADMDIENNLTKEKHLANTISHVVMQNTEENLPNISSTTNTLALANTLASISSITTQQSSSELNHSTLSNNPTHYKENVQSNYFGAPKSPPPFDLTFIKDHQSKDEQPQLTIRSPPSSPISSNLCYSTNAPSTPTPIVGGNSAARTCNTFLHEYQWCGNHDTTSKSKLSCPDCHRGDETYNGTLCESKNGGSIHEDDIGMVNFKPRNSVDSLATPVIQTRQTTLSLSIGVKYVSTPQELDRDIPNFTPNNSRADMDIENNLTKEKHLANTISHVVMQNTEENLPNISSTTNTLALANTLASISSITTQQSSSELNHSTLSNNPTHYKENVQSNYFGAPKSPPPFDLTFIKDHQSKDEQPQLTIRSPPSSPISSNLCYSTNAPSTPTPIVGGNSAARTCNTFLHEYQWCGNHDTTSKSKLSCPDCHRGDETYNGTLCESNVGNQHNGPSLTSSDPCFLQHHARPLELASASKPLSEHVQHSAVTILHSFGCVEPKPSHLPVATTTSSIGKPHLEPKPHPYGNSLVLYSKSNRGKRDRTGGRLIHKNIKLRRSALMIFPEEEDKKYILNCPLALKKCSFDLRPPLNTALAKYAVVMTPTMFPSQLPTLENQESQTPPSNMSLMNLPTSFVVWITTGTNNNNFRRTFRELIRNHSPCMVALLETKVENHSDLKKDFGFDDYYEVSAQGRLGGIVLLWISSLVTLTHIKHISQEIHTMIQVFPSKSSWWFTAIYASNKLEHHNILWANLENIATSFKGPWLITGDFNEILTQNDKWGGRNINNNRSMNFRSCINNCNLINLGFEGSKYTWSNHHRGNKGLILERLDHFFVNNLWLESYPNASLTHLPKTHSDHNPLLLRLTNPHRTPTIKPIRLEKFWVNHPEFGNIVAQCW</sequence>
<dbReference type="Pfam" id="PF03372">
    <property type="entry name" value="Exo_endo_phos"/>
    <property type="match status" value="1"/>
</dbReference>
<evidence type="ECO:0000256" key="1">
    <source>
        <dbReference type="SAM" id="MobiDB-lite"/>
    </source>
</evidence>
<keyword evidence="4" id="KW-1185">Reference proteome</keyword>
<feature type="region of interest" description="Disordered" evidence="1">
    <location>
        <begin position="50"/>
        <end position="78"/>
    </location>
</feature>
<feature type="region of interest" description="Disordered" evidence="1">
    <location>
        <begin position="519"/>
        <end position="538"/>
    </location>
</feature>
<dbReference type="eggNOG" id="KOG1075">
    <property type="taxonomic scope" value="Eukaryota"/>
</dbReference>
<evidence type="ECO:0000313" key="4">
    <source>
        <dbReference type="Proteomes" id="UP000011115"/>
    </source>
</evidence>
<dbReference type="Gramene" id="PGSC0003DMT400095618">
    <property type="protein sequence ID" value="PGSC0003DMT400095618"/>
    <property type="gene ID" value="PGSC0003DMG400045189"/>
</dbReference>
<feature type="compositionally biased region" description="Polar residues" evidence="1">
    <location>
        <begin position="16"/>
        <end position="27"/>
    </location>
</feature>
<name>M1DWP9_SOLTU</name>
<evidence type="ECO:0000313" key="3">
    <source>
        <dbReference type="EnsemblPlants" id="PGSC0003DMT400095618"/>
    </source>
</evidence>
<dbReference type="PANTHER" id="PTHR35218">
    <property type="entry name" value="RNASE H DOMAIN-CONTAINING PROTEIN"/>
    <property type="match status" value="1"/>
</dbReference>
<dbReference type="AlphaFoldDB" id="M1DWP9"/>
<dbReference type="GO" id="GO:0003824">
    <property type="term" value="F:catalytic activity"/>
    <property type="evidence" value="ECO:0007669"/>
    <property type="project" value="InterPro"/>
</dbReference>
<feature type="region of interest" description="Disordered" evidence="1">
    <location>
        <begin position="268"/>
        <end position="287"/>
    </location>
</feature>
<dbReference type="PaxDb" id="4113-PGSC0003DMT400095618"/>
<organism evidence="3 4">
    <name type="scientific">Solanum tuberosum</name>
    <name type="common">Potato</name>
    <dbReference type="NCBI Taxonomy" id="4113"/>
    <lineage>
        <taxon>Eukaryota</taxon>
        <taxon>Viridiplantae</taxon>
        <taxon>Streptophyta</taxon>
        <taxon>Embryophyta</taxon>
        <taxon>Tracheophyta</taxon>
        <taxon>Spermatophyta</taxon>
        <taxon>Magnoliopsida</taxon>
        <taxon>eudicotyledons</taxon>
        <taxon>Gunneridae</taxon>
        <taxon>Pentapetalae</taxon>
        <taxon>asterids</taxon>
        <taxon>lamiids</taxon>
        <taxon>Solanales</taxon>
        <taxon>Solanaceae</taxon>
        <taxon>Solanoideae</taxon>
        <taxon>Solaneae</taxon>
        <taxon>Solanum</taxon>
    </lineage>
</organism>